<reference evidence="3 4" key="1">
    <citation type="journal article" date="2013" name="PLoS Genet.">
        <title>Genomic mechanisms accounting for the adaptation to parasitism in nematode-trapping fungi.</title>
        <authorList>
            <person name="Meerupati T."/>
            <person name="Andersson K.M."/>
            <person name="Friman E."/>
            <person name="Kumar D."/>
            <person name="Tunlid A."/>
            <person name="Ahren D."/>
        </authorList>
    </citation>
    <scope>NUCLEOTIDE SEQUENCE [LARGE SCALE GENOMIC DNA]</scope>
    <source>
        <strain evidence="3 4">CBS 200.50</strain>
    </source>
</reference>
<organism evidence="3 4">
    <name type="scientific">Dactylellina haptotyla (strain CBS 200.50)</name>
    <name type="common">Nematode-trapping fungus</name>
    <name type="synonym">Monacrosporium haptotylum</name>
    <dbReference type="NCBI Taxonomy" id="1284197"/>
    <lineage>
        <taxon>Eukaryota</taxon>
        <taxon>Fungi</taxon>
        <taxon>Dikarya</taxon>
        <taxon>Ascomycota</taxon>
        <taxon>Pezizomycotina</taxon>
        <taxon>Orbiliomycetes</taxon>
        <taxon>Orbiliales</taxon>
        <taxon>Orbiliaceae</taxon>
        <taxon>Dactylellina</taxon>
    </lineage>
</organism>
<sequence>MRNRQDNRKHYEADIPIPDEMAFFERNDHVNFVIYQDFECCGHSNPNLMNTKADDEEHPPHKSNFHFHTRPPVKSLCYMLPESHVNKINRGTFAIISKEFRQLILELQWKAKIPDWNREFKLHNLVDGPHHCIIYNITSIRKCIGTFGPRQQHLLNLLFDHIIDNFGLELQNAIELFAQGRVSKETICYLMRPEGLIVSHDKLNGPQAFVVGTWPSVSSNRLSFMAWSWRFNGVFKKHEQMFEGNLNELFGESNEIDIRKLPYYPLEYADPEDVNLLKQRGICFWSCRYRRIVDYSGWDVEGNEQFDNVRFIIDTMTYRKMHPDSTLAKQPLTDSLGERMKSDTPLEGDLLLVFPPAIYGFHVQERKWFNLKVDNLTEVQWNKEAFDSLVIDESTKLLIVTLVSNKIAADSGTDLMSNKGNGLSTRYWEDSNSRVAEYAEKPLYRVTTGDIGTDPEAVEKYLTSVLYLGKIWGCVVLLDEADVFLEERTLSDLRRNALVSVFLRVLEHYDGIIILTSNRVGTFDSAFKSRIQLAIHYDDLSQAQRIKIWQSFITRLEDIAPDAIDIKELSLEKKIRKLAKHDLNGRQIRNNITTARQLALYKKELMNMSHLETVVQVSQKFESYLRDVKAGLDDNQIAREDGLR</sequence>
<dbReference type="SUPFAM" id="SSF52540">
    <property type="entry name" value="P-loop containing nucleoside triphosphate hydrolases"/>
    <property type="match status" value="1"/>
</dbReference>
<dbReference type="AlphaFoldDB" id="S8AML4"/>
<accession>S8AML4</accession>
<dbReference type="STRING" id="1284197.S8AML4"/>
<dbReference type="HOGENOM" id="CLU_004471_4_7_1"/>
<dbReference type="GO" id="GO:0005524">
    <property type="term" value="F:ATP binding"/>
    <property type="evidence" value="ECO:0007669"/>
    <property type="project" value="InterPro"/>
</dbReference>
<dbReference type="EMBL" id="AQGS01000057">
    <property type="protein sequence ID" value="EPS44124.1"/>
    <property type="molecule type" value="Genomic_DNA"/>
</dbReference>
<dbReference type="Proteomes" id="UP000015100">
    <property type="component" value="Unassembled WGS sequence"/>
</dbReference>
<dbReference type="InterPro" id="IPR056599">
    <property type="entry name" value="AAA_lid_fung"/>
</dbReference>
<evidence type="ECO:0000259" key="1">
    <source>
        <dbReference type="Pfam" id="PF00004"/>
    </source>
</evidence>
<proteinExistence type="predicted"/>
<comment type="caution">
    <text evidence="3">The sequence shown here is derived from an EMBL/GenBank/DDBJ whole genome shotgun (WGS) entry which is preliminary data.</text>
</comment>
<reference evidence="4" key="2">
    <citation type="submission" date="2013-04" db="EMBL/GenBank/DDBJ databases">
        <title>Genomic mechanisms accounting for the adaptation to parasitism in nematode-trapping fungi.</title>
        <authorList>
            <person name="Ahren D.G."/>
        </authorList>
    </citation>
    <scope>NUCLEOTIDE SEQUENCE [LARGE SCALE GENOMIC DNA]</scope>
    <source>
        <strain evidence="4">CBS 200.50</strain>
    </source>
</reference>
<dbReference type="GO" id="GO:0016887">
    <property type="term" value="F:ATP hydrolysis activity"/>
    <property type="evidence" value="ECO:0007669"/>
    <property type="project" value="InterPro"/>
</dbReference>
<dbReference type="Gene3D" id="3.40.50.300">
    <property type="entry name" value="P-loop containing nucleotide triphosphate hydrolases"/>
    <property type="match status" value="1"/>
</dbReference>
<dbReference type="eggNOG" id="KOG0742">
    <property type="taxonomic scope" value="Eukaryota"/>
</dbReference>
<dbReference type="PANTHER" id="PTHR46411:SF2">
    <property type="entry name" value="AAA+ ATPASE DOMAIN-CONTAINING PROTEIN"/>
    <property type="match status" value="1"/>
</dbReference>
<dbReference type="OrthoDB" id="10042665at2759"/>
<dbReference type="Pfam" id="PF23232">
    <property type="entry name" value="AAA_lid_13"/>
    <property type="match status" value="1"/>
</dbReference>
<dbReference type="InterPro" id="IPR003959">
    <property type="entry name" value="ATPase_AAA_core"/>
</dbReference>
<keyword evidence="4" id="KW-1185">Reference proteome</keyword>
<name>S8AML4_DACHA</name>
<gene>
    <name evidence="3" type="ORF">H072_1842</name>
</gene>
<evidence type="ECO:0000259" key="2">
    <source>
        <dbReference type="Pfam" id="PF23232"/>
    </source>
</evidence>
<dbReference type="Pfam" id="PF00004">
    <property type="entry name" value="AAA"/>
    <property type="match status" value="1"/>
</dbReference>
<dbReference type="OMA" id="MSNKGNG"/>
<feature type="domain" description="ATPase AAA-type core" evidence="1">
    <location>
        <begin position="402"/>
        <end position="536"/>
    </location>
</feature>
<protein>
    <submittedName>
        <fullName evidence="3">Uncharacterized protein</fullName>
    </submittedName>
</protein>
<evidence type="ECO:0000313" key="4">
    <source>
        <dbReference type="Proteomes" id="UP000015100"/>
    </source>
</evidence>
<evidence type="ECO:0000313" key="3">
    <source>
        <dbReference type="EMBL" id="EPS44124.1"/>
    </source>
</evidence>
<dbReference type="PANTHER" id="PTHR46411">
    <property type="entry name" value="FAMILY ATPASE, PUTATIVE-RELATED"/>
    <property type="match status" value="1"/>
</dbReference>
<dbReference type="InterPro" id="IPR027417">
    <property type="entry name" value="P-loop_NTPase"/>
</dbReference>
<feature type="domain" description="AAA+ ATPase lid" evidence="2">
    <location>
        <begin position="540"/>
        <end position="629"/>
    </location>
</feature>